<keyword evidence="4" id="KW-1185">Reference proteome</keyword>
<evidence type="ECO:0000313" key="4">
    <source>
        <dbReference type="Proteomes" id="UP000821853"/>
    </source>
</evidence>
<dbReference type="Pfam" id="PF14529">
    <property type="entry name" value="Exo_endo_phos_2"/>
    <property type="match status" value="1"/>
</dbReference>
<dbReference type="Gene3D" id="3.60.10.10">
    <property type="entry name" value="Endonuclease/exonuclease/phosphatase"/>
    <property type="match status" value="1"/>
</dbReference>
<dbReference type="GO" id="GO:0003824">
    <property type="term" value="F:catalytic activity"/>
    <property type="evidence" value="ECO:0007669"/>
    <property type="project" value="InterPro"/>
</dbReference>
<dbReference type="OrthoDB" id="6513770at2759"/>
<proteinExistence type="predicted"/>
<dbReference type="VEuPathDB" id="VectorBase:HLOH_056702"/>
<evidence type="ECO:0000259" key="2">
    <source>
        <dbReference type="Pfam" id="PF14529"/>
    </source>
</evidence>
<reference evidence="3 4" key="1">
    <citation type="journal article" date="2020" name="Cell">
        <title>Large-Scale Comparative Analyses of Tick Genomes Elucidate Their Genetic Diversity and Vector Capacities.</title>
        <authorList>
            <consortium name="Tick Genome and Microbiome Consortium (TIGMIC)"/>
            <person name="Jia N."/>
            <person name="Wang J."/>
            <person name="Shi W."/>
            <person name="Du L."/>
            <person name="Sun Y."/>
            <person name="Zhan W."/>
            <person name="Jiang J.F."/>
            <person name="Wang Q."/>
            <person name="Zhang B."/>
            <person name="Ji P."/>
            <person name="Bell-Sakyi L."/>
            <person name="Cui X.M."/>
            <person name="Yuan T.T."/>
            <person name="Jiang B.G."/>
            <person name="Yang W.F."/>
            <person name="Lam T.T."/>
            <person name="Chang Q.C."/>
            <person name="Ding S.J."/>
            <person name="Wang X.J."/>
            <person name="Zhu J.G."/>
            <person name="Ruan X.D."/>
            <person name="Zhao L."/>
            <person name="Wei J.T."/>
            <person name="Ye R.Z."/>
            <person name="Que T.C."/>
            <person name="Du C.H."/>
            <person name="Zhou Y.H."/>
            <person name="Cheng J.X."/>
            <person name="Dai P.F."/>
            <person name="Guo W.B."/>
            <person name="Han X.H."/>
            <person name="Huang E.J."/>
            <person name="Li L.F."/>
            <person name="Wei W."/>
            <person name="Gao Y.C."/>
            <person name="Liu J.Z."/>
            <person name="Shao H.Z."/>
            <person name="Wang X."/>
            <person name="Wang C.C."/>
            <person name="Yang T.C."/>
            <person name="Huo Q.B."/>
            <person name="Li W."/>
            <person name="Chen H.Y."/>
            <person name="Chen S.E."/>
            <person name="Zhou L.G."/>
            <person name="Ni X.B."/>
            <person name="Tian J.H."/>
            <person name="Sheng Y."/>
            <person name="Liu T."/>
            <person name="Pan Y.S."/>
            <person name="Xia L.Y."/>
            <person name="Li J."/>
            <person name="Zhao F."/>
            <person name="Cao W.C."/>
        </authorList>
    </citation>
    <scope>NUCLEOTIDE SEQUENCE [LARGE SCALE GENOMIC DNA]</scope>
    <source>
        <strain evidence="3">HaeL-2018</strain>
    </source>
</reference>
<comment type="caution">
    <text evidence="3">The sequence shown here is derived from an EMBL/GenBank/DDBJ whole genome shotgun (WGS) entry which is preliminary data.</text>
</comment>
<dbReference type="AlphaFoldDB" id="A0A9J6GX19"/>
<dbReference type="EMBL" id="JABSTR010000009">
    <property type="protein sequence ID" value="KAH9378895.1"/>
    <property type="molecule type" value="Genomic_DNA"/>
</dbReference>
<feature type="domain" description="Endonuclease/exonuclease/phosphatase" evidence="2">
    <location>
        <begin position="66"/>
        <end position="179"/>
    </location>
</feature>
<evidence type="ECO:0000313" key="3">
    <source>
        <dbReference type="EMBL" id="KAH9378895.1"/>
    </source>
</evidence>
<protein>
    <recommendedName>
        <fullName evidence="2">Endonuclease/exonuclease/phosphatase domain-containing protein</fullName>
    </recommendedName>
</protein>
<sequence>MITLQETSTKPKLLAYVTYTDPRGKGAPTLIRNNIAAAQHLSPQRGGEHVLLEIHSKIRGNKTRISILNVYGRLAKKDLKLDKIIEDSLDTSQGKQIVIVGYFNAPHSIWGCKFNSRRCKTLVSMIEQEVLALLNKPNTPTSLGRRTSGYTTPDLTMAQGILATKCQNLGTSLGSDHEIMSIQIRGPRFKTQTGTAQLKQKTGQNQAPMQSALNTKPK</sequence>
<evidence type="ECO:0000256" key="1">
    <source>
        <dbReference type="SAM" id="MobiDB-lite"/>
    </source>
</evidence>
<gene>
    <name evidence="3" type="ORF">HPB48_018340</name>
</gene>
<accession>A0A9J6GX19</accession>
<name>A0A9J6GX19_HAELO</name>
<dbReference type="SUPFAM" id="SSF56219">
    <property type="entry name" value="DNase I-like"/>
    <property type="match status" value="1"/>
</dbReference>
<dbReference type="InterPro" id="IPR005135">
    <property type="entry name" value="Endo/exonuclease/phosphatase"/>
</dbReference>
<dbReference type="Proteomes" id="UP000821853">
    <property type="component" value="Unassembled WGS sequence"/>
</dbReference>
<feature type="region of interest" description="Disordered" evidence="1">
    <location>
        <begin position="191"/>
        <end position="218"/>
    </location>
</feature>
<dbReference type="InterPro" id="IPR036691">
    <property type="entry name" value="Endo/exonu/phosph_ase_sf"/>
</dbReference>
<organism evidence="3 4">
    <name type="scientific">Haemaphysalis longicornis</name>
    <name type="common">Bush tick</name>
    <dbReference type="NCBI Taxonomy" id="44386"/>
    <lineage>
        <taxon>Eukaryota</taxon>
        <taxon>Metazoa</taxon>
        <taxon>Ecdysozoa</taxon>
        <taxon>Arthropoda</taxon>
        <taxon>Chelicerata</taxon>
        <taxon>Arachnida</taxon>
        <taxon>Acari</taxon>
        <taxon>Parasitiformes</taxon>
        <taxon>Ixodida</taxon>
        <taxon>Ixodoidea</taxon>
        <taxon>Ixodidae</taxon>
        <taxon>Haemaphysalinae</taxon>
        <taxon>Haemaphysalis</taxon>
    </lineage>
</organism>